<keyword evidence="3" id="KW-1185">Reference proteome</keyword>
<dbReference type="Proteomes" id="UP000077245">
    <property type="component" value="Unassembled WGS sequence"/>
</dbReference>
<feature type="domain" description="Abortive infection protein-like C-terminal" evidence="1">
    <location>
        <begin position="165"/>
        <end position="242"/>
    </location>
</feature>
<comment type="caution">
    <text evidence="2">The sequence shown here is derived from an EMBL/GenBank/DDBJ whole genome shotgun (WGS) entry which is preliminary data.</text>
</comment>
<protein>
    <recommendedName>
        <fullName evidence="1">Abortive infection protein-like C-terminal domain-containing protein</fullName>
    </recommendedName>
</protein>
<dbReference type="RefSeq" id="WP_067092619.1">
    <property type="nucleotide sequence ID" value="NZ_LWMV01000219.1"/>
</dbReference>
<evidence type="ECO:0000259" key="1">
    <source>
        <dbReference type="Pfam" id="PF14355"/>
    </source>
</evidence>
<dbReference type="PATRIC" id="fig|49547.3.peg.1959"/>
<dbReference type="InterPro" id="IPR026001">
    <property type="entry name" value="Abi-like_C"/>
</dbReference>
<organism evidence="2 3">
    <name type="scientific">Methanobrevibacter curvatus</name>
    <dbReference type="NCBI Taxonomy" id="49547"/>
    <lineage>
        <taxon>Archaea</taxon>
        <taxon>Methanobacteriati</taxon>
        <taxon>Methanobacteriota</taxon>
        <taxon>Methanomada group</taxon>
        <taxon>Methanobacteria</taxon>
        <taxon>Methanobacteriales</taxon>
        <taxon>Methanobacteriaceae</taxon>
        <taxon>Methanobrevibacter</taxon>
    </lineage>
</organism>
<dbReference type="EMBL" id="LWMV01000219">
    <property type="protein sequence ID" value="KZX10288.1"/>
    <property type="molecule type" value="Genomic_DNA"/>
</dbReference>
<sequence length="248" mass="28347">MEELFIKIDDFQSLLIGIATGDSDSYNDDEGYEKLRKEILSFSEINELLPYFVKNKRSPKQFWDFIKPKYPSYAERRNFINESFEKVLEYAESLPYTRKKDFDDGIRTKIDKFDEYIVSEWDKALERKNTDPDGAITMSRTLVETTCKFILDNLGEEHKSSHDLPKLYKLTANKLNLSPTQHSEQILKQILGGCTSIVVGVGALRNELGDSHGKSTSQPKPSSIYAELAVNLAGTMTTFLLESYESIL</sequence>
<reference evidence="2 3" key="1">
    <citation type="submission" date="2016-04" db="EMBL/GenBank/DDBJ databases">
        <title>Genome sequence of Methanobrevibacter curvatus DSM 11111.</title>
        <authorList>
            <person name="Poehlein A."/>
            <person name="Seedorf H."/>
            <person name="Daniel R."/>
        </authorList>
    </citation>
    <scope>NUCLEOTIDE SEQUENCE [LARGE SCALE GENOMIC DNA]</scope>
    <source>
        <strain evidence="2 3">DSM 11111</strain>
    </source>
</reference>
<proteinExistence type="predicted"/>
<evidence type="ECO:0000313" key="3">
    <source>
        <dbReference type="Proteomes" id="UP000077245"/>
    </source>
</evidence>
<dbReference type="AlphaFoldDB" id="A0A165Z5Y6"/>
<evidence type="ECO:0000313" key="2">
    <source>
        <dbReference type="EMBL" id="KZX10288.1"/>
    </source>
</evidence>
<name>A0A165Z5Y6_9EURY</name>
<dbReference type="Pfam" id="PF14355">
    <property type="entry name" value="Abi_C"/>
    <property type="match status" value="1"/>
</dbReference>
<accession>A0A165Z5Y6</accession>
<gene>
    <name evidence="2" type="ORF">MBCUR_18550</name>
</gene>